<keyword evidence="2" id="KW-0732">Signal</keyword>
<gene>
    <name evidence="5" type="ORF">EZI54_04150</name>
</gene>
<dbReference type="InterPro" id="IPR001638">
    <property type="entry name" value="Solute-binding_3/MltF_N"/>
</dbReference>
<keyword evidence="3" id="KW-1133">Transmembrane helix</keyword>
<evidence type="ECO:0000256" key="2">
    <source>
        <dbReference type="ARBA" id="ARBA00022729"/>
    </source>
</evidence>
<accession>A0ABY1ZPD2</accession>
<protein>
    <submittedName>
        <fullName evidence="5">Transporter substrate-binding domain-containing protein</fullName>
    </submittedName>
</protein>
<organism evidence="5 6">
    <name type="scientific">Marinobacter halodurans</name>
    <dbReference type="NCBI Taxonomy" id="2528979"/>
    <lineage>
        <taxon>Bacteria</taxon>
        <taxon>Pseudomonadati</taxon>
        <taxon>Pseudomonadota</taxon>
        <taxon>Gammaproteobacteria</taxon>
        <taxon>Pseudomonadales</taxon>
        <taxon>Marinobacteraceae</taxon>
        <taxon>Marinobacter</taxon>
    </lineage>
</organism>
<dbReference type="SUPFAM" id="SSF53850">
    <property type="entry name" value="Periplasmic binding protein-like II"/>
    <property type="match status" value="1"/>
</dbReference>
<evidence type="ECO:0000256" key="1">
    <source>
        <dbReference type="ARBA" id="ARBA00010333"/>
    </source>
</evidence>
<evidence type="ECO:0000313" key="6">
    <source>
        <dbReference type="Proteomes" id="UP000313645"/>
    </source>
</evidence>
<evidence type="ECO:0000256" key="3">
    <source>
        <dbReference type="SAM" id="Phobius"/>
    </source>
</evidence>
<feature type="domain" description="Solute-binding protein family 3/N-terminal" evidence="4">
    <location>
        <begin position="94"/>
        <end position="315"/>
    </location>
</feature>
<evidence type="ECO:0000313" key="5">
    <source>
        <dbReference type="EMBL" id="TBW58585.1"/>
    </source>
</evidence>
<dbReference type="PANTHER" id="PTHR35936">
    <property type="entry name" value="MEMBRANE-BOUND LYTIC MUREIN TRANSGLYCOSYLASE F"/>
    <property type="match status" value="1"/>
</dbReference>
<dbReference type="Proteomes" id="UP000313645">
    <property type="component" value="Unassembled WGS sequence"/>
</dbReference>
<keyword evidence="3" id="KW-0472">Membrane</keyword>
<dbReference type="Gene3D" id="3.40.190.10">
    <property type="entry name" value="Periplasmic binding protein-like II"/>
    <property type="match status" value="2"/>
</dbReference>
<keyword evidence="3" id="KW-0812">Transmembrane</keyword>
<dbReference type="EMBL" id="SJDL01000004">
    <property type="protein sequence ID" value="TBW58585.1"/>
    <property type="molecule type" value="Genomic_DNA"/>
</dbReference>
<keyword evidence="6" id="KW-1185">Reference proteome</keyword>
<sequence length="317" mass="34992">MTRRTPDRRCLTGGRRTPHGRHCWHGTVPISVCELDTTEGQRRLCRRTGMMTGLPFQPRPRCMTIRAVFHRRLLAVAAGLWLLMAGGSSAAADSLELVTEAWPPLVDESDGQPGGPLWRVTDAVLERMGYDSHLAFVPWKRALDLVARNRADAVLGAGKTAERVRLFQYPDEPLALSETTLFSNRNAPIEFTDFHDLAGKTIALSAGYSYAPEIWSAAGVKREEVRDVRSGLQMVALGRVDAFVANRQVGWFEANRLGLAGVLTASEKPISAGPVYLMFSPETPAAFVQAFDQALSAFRKTADYRRLMTDFSSPEAE</sequence>
<comment type="caution">
    <text evidence="5">The sequence shown here is derived from an EMBL/GenBank/DDBJ whole genome shotgun (WGS) entry which is preliminary data.</text>
</comment>
<feature type="transmembrane region" description="Helical" evidence="3">
    <location>
        <begin position="73"/>
        <end position="92"/>
    </location>
</feature>
<evidence type="ECO:0000259" key="4">
    <source>
        <dbReference type="SMART" id="SM00062"/>
    </source>
</evidence>
<dbReference type="SMART" id="SM00062">
    <property type="entry name" value="PBPb"/>
    <property type="match status" value="1"/>
</dbReference>
<comment type="similarity">
    <text evidence="1">Belongs to the bacterial solute-binding protein 3 family.</text>
</comment>
<dbReference type="Pfam" id="PF00497">
    <property type="entry name" value="SBP_bac_3"/>
    <property type="match status" value="1"/>
</dbReference>
<name>A0ABY1ZPD2_9GAMM</name>
<dbReference type="PANTHER" id="PTHR35936:SF25">
    <property type="entry name" value="ABC TRANSPORTER SUBSTRATE-BINDING PROTEIN"/>
    <property type="match status" value="1"/>
</dbReference>
<proteinExistence type="inferred from homology"/>
<reference evidence="5 6" key="1">
    <citation type="submission" date="2019-02" db="EMBL/GenBank/DDBJ databases">
        <title>Marinobacter halodurans sp. nov., a marine bacterium isolated from sea tidal flat.</title>
        <authorList>
            <person name="Yoo Y."/>
            <person name="Lee D.W."/>
            <person name="Kim B.S."/>
            <person name="Kim J.-J."/>
        </authorList>
    </citation>
    <scope>NUCLEOTIDE SEQUENCE [LARGE SCALE GENOMIC DNA]</scope>
    <source>
        <strain evidence="5 6">YJ-S3-2</strain>
    </source>
</reference>